<organism evidence="10 11">
    <name type="scientific">Thiospirillum jenense</name>
    <dbReference type="NCBI Taxonomy" id="1653858"/>
    <lineage>
        <taxon>Bacteria</taxon>
        <taxon>Pseudomonadati</taxon>
        <taxon>Pseudomonadota</taxon>
        <taxon>Gammaproteobacteria</taxon>
        <taxon>Chromatiales</taxon>
        <taxon>Chromatiaceae</taxon>
        <taxon>Thiospirillum</taxon>
    </lineage>
</organism>
<keyword evidence="11" id="KW-1185">Reference proteome</keyword>
<dbReference type="PANTHER" id="PTHR35891">
    <property type="entry name" value="THIOL:DISULFIDE INTERCHANGE PROTEIN DSBA"/>
    <property type="match status" value="1"/>
</dbReference>
<dbReference type="InterPro" id="IPR001853">
    <property type="entry name" value="DSBA-like_thioredoxin_dom"/>
</dbReference>
<dbReference type="PANTHER" id="PTHR35891:SF2">
    <property type="entry name" value="THIOL:DISULFIDE INTERCHANGE PROTEIN DSBA"/>
    <property type="match status" value="1"/>
</dbReference>
<evidence type="ECO:0000259" key="9">
    <source>
        <dbReference type="PROSITE" id="PS51352"/>
    </source>
</evidence>
<comment type="caution">
    <text evidence="10">The sequence shown here is derived from an EMBL/GenBank/DDBJ whole genome shotgun (WGS) entry which is preliminary data.</text>
</comment>
<evidence type="ECO:0000256" key="7">
    <source>
        <dbReference type="PIRNR" id="PIRNR001488"/>
    </source>
</evidence>
<feature type="domain" description="Thioredoxin" evidence="9">
    <location>
        <begin position="14"/>
        <end position="154"/>
    </location>
</feature>
<evidence type="ECO:0000256" key="8">
    <source>
        <dbReference type="PIRSR" id="PIRSR001488-1"/>
    </source>
</evidence>
<comment type="subcellular location">
    <subcellularLocation>
        <location evidence="1 7">Periplasm</location>
    </subcellularLocation>
</comment>
<feature type="disulfide bond" description="Redox-active" evidence="8">
    <location>
        <begin position="70"/>
        <end position="73"/>
    </location>
</feature>
<dbReference type="PROSITE" id="PS51352">
    <property type="entry name" value="THIOREDOXIN_2"/>
    <property type="match status" value="1"/>
</dbReference>
<dbReference type="EMBL" id="JABVCQ010000045">
    <property type="protein sequence ID" value="MBB1127275.1"/>
    <property type="molecule type" value="Genomic_DNA"/>
</dbReference>
<evidence type="ECO:0000256" key="5">
    <source>
        <dbReference type="ARBA" id="ARBA00023157"/>
    </source>
</evidence>
<dbReference type="AlphaFoldDB" id="A0A839HEB3"/>
<evidence type="ECO:0000256" key="4">
    <source>
        <dbReference type="ARBA" id="ARBA00022764"/>
    </source>
</evidence>
<name>A0A839HEB3_9GAMM</name>
<dbReference type="GO" id="GO:0042597">
    <property type="term" value="C:periplasmic space"/>
    <property type="evidence" value="ECO:0007669"/>
    <property type="project" value="UniProtKB-SubCell"/>
</dbReference>
<protein>
    <recommendedName>
        <fullName evidence="7">Thiol:disulfide interchange protein</fullName>
    </recommendedName>
</protein>
<dbReference type="Proteomes" id="UP000548632">
    <property type="component" value="Unassembled WGS sequence"/>
</dbReference>
<dbReference type="InterPro" id="IPR050824">
    <property type="entry name" value="Thiol_disulfide_DsbA"/>
</dbReference>
<accession>A0A839HEB3</accession>
<dbReference type="Pfam" id="PF01323">
    <property type="entry name" value="DSBA"/>
    <property type="match status" value="1"/>
</dbReference>
<dbReference type="PROSITE" id="PS00194">
    <property type="entry name" value="THIOREDOXIN_1"/>
    <property type="match status" value="1"/>
</dbReference>
<gene>
    <name evidence="10" type="ORF">HUK38_13740</name>
</gene>
<dbReference type="InterPro" id="IPR013766">
    <property type="entry name" value="Thioredoxin_domain"/>
</dbReference>
<comment type="similarity">
    <text evidence="2">Belongs to the thioredoxin family. DsbA subfamily.</text>
</comment>
<keyword evidence="5 7" id="KW-1015">Disulfide bond</keyword>
<keyword evidence="4 7" id="KW-0574">Periplasm</keyword>
<sequence length="231" mass="26194">MPITRRTFHRMFVTAIGTLLSPFAIRAIAIENETTPTSLVEGRDWERVKSLQSIADTNKIEVLEFFSYGCPHCGHFNPLLIEWAEKLPTDVTFQRIPVTFGRAAWEMLARLYFALNYTGDLKRLDQMVFDAVTRDHTNLYSEKSILKWLEAQKVDTTAFASVLNSFEVAAQLARAAELNDRYQIDAVPRLIIDGRYVVIGREAKSLNDLLKIADDLLALVRTQRTAQAVAS</sequence>
<dbReference type="GO" id="GO:0015036">
    <property type="term" value="F:disulfide oxidoreductase activity"/>
    <property type="evidence" value="ECO:0007669"/>
    <property type="project" value="UniProtKB-ARBA"/>
</dbReference>
<evidence type="ECO:0000313" key="11">
    <source>
        <dbReference type="Proteomes" id="UP000548632"/>
    </source>
</evidence>
<keyword evidence="3" id="KW-0732">Signal</keyword>
<evidence type="ECO:0000256" key="6">
    <source>
        <dbReference type="ARBA" id="ARBA00023284"/>
    </source>
</evidence>
<evidence type="ECO:0000256" key="3">
    <source>
        <dbReference type="ARBA" id="ARBA00022729"/>
    </source>
</evidence>
<reference evidence="10 11" key="1">
    <citation type="journal article" date="2020" name="Arch. Microbiol.">
        <title>The genome sequence of the giant phototrophic gammaproteobacterium Thiospirillum jenense gives insight into its physiological properties and phylogenetic relationships.</title>
        <authorList>
            <person name="Imhoff J.F."/>
            <person name="Meyer T.E."/>
            <person name="Kyndt J.A."/>
        </authorList>
    </citation>
    <scope>NUCLEOTIDE SEQUENCE [LARGE SCALE GENOMIC DNA]</scope>
    <source>
        <strain evidence="10 11">DSM 216</strain>
    </source>
</reference>
<dbReference type="InterPro" id="IPR023205">
    <property type="entry name" value="DsbA/DsbL"/>
</dbReference>
<dbReference type="RefSeq" id="WP_182584903.1">
    <property type="nucleotide sequence ID" value="NZ_JABVCQ010000045.1"/>
</dbReference>
<keyword evidence="6" id="KW-0676">Redox-active center</keyword>
<evidence type="ECO:0000256" key="2">
    <source>
        <dbReference type="ARBA" id="ARBA00005791"/>
    </source>
</evidence>
<dbReference type="CDD" id="cd03019">
    <property type="entry name" value="DsbA_DsbA"/>
    <property type="match status" value="1"/>
</dbReference>
<evidence type="ECO:0000313" key="10">
    <source>
        <dbReference type="EMBL" id="MBB1127275.1"/>
    </source>
</evidence>
<dbReference type="Gene3D" id="3.40.30.10">
    <property type="entry name" value="Glutaredoxin"/>
    <property type="match status" value="1"/>
</dbReference>
<dbReference type="SUPFAM" id="SSF52833">
    <property type="entry name" value="Thioredoxin-like"/>
    <property type="match status" value="1"/>
</dbReference>
<proteinExistence type="inferred from homology"/>
<dbReference type="PIRSF" id="PIRSF001488">
    <property type="entry name" value="Tdi_protein"/>
    <property type="match status" value="1"/>
</dbReference>
<dbReference type="InterPro" id="IPR017937">
    <property type="entry name" value="Thioredoxin_CS"/>
</dbReference>
<evidence type="ECO:0000256" key="1">
    <source>
        <dbReference type="ARBA" id="ARBA00004418"/>
    </source>
</evidence>
<dbReference type="InterPro" id="IPR036249">
    <property type="entry name" value="Thioredoxin-like_sf"/>
</dbReference>